<gene>
    <name evidence="2" type="ORF">HPB48_002144</name>
</gene>
<comment type="caution">
    <text evidence="2">The sequence shown here is derived from an EMBL/GenBank/DDBJ whole genome shotgun (WGS) entry which is preliminary data.</text>
</comment>
<reference evidence="2 3" key="1">
    <citation type="journal article" date="2020" name="Cell">
        <title>Large-Scale Comparative Analyses of Tick Genomes Elucidate Their Genetic Diversity and Vector Capacities.</title>
        <authorList>
            <consortium name="Tick Genome and Microbiome Consortium (TIGMIC)"/>
            <person name="Jia N."/>
            <person name="Wang J."/>
            <person name="Shi W."/>
            <person name="Du L."/>
            <person name="Sun Y."/>
            <person name="Zhan W."/>
            <person name="Jiang J.F."/>
            <person name="Wang Q."/>
            <person name="Zhang B."/>
            <person name="Ji P."/>
            <person name="Bell-Sakyi L."/>
            <person name="Cui X.M."/>
            <person name="Yuan T.T."/>
            <person name="Jiang B.G."/>
            <person name="Yang W.F."/>
            <person name="Lam T.T."/>
            <person name="Chang Q.C."/>
            <person name="Ding S.J."/>
            <person name="Wang X.J."/>
            <person name="Zhu J.G."/>
            <person name="Ruan X.D."/>
            <person name="Zhao L."/>
            <person name="Wei J.T."/>
            <person name="Ye R.Z."/>
            <person name="Que T.C."/>
            <person name="Du C.H."/>
            <person name="Zhou Y.H."/>
            <person name="Cheng J.X."/>
            <person name="Dai P.F."/>
            <person name="Guo W.B."/>
            <person name="Han X.H."/>
            <person name="Huang E.J."/>
            <person name="Li L.F."/>
            <person name="Wei W."/>
            <person name="Gao Y.C."/>
            <person name="Liu J.Z."/>
            <person name="Shao H.Z."/>
            <person name="Wang X."/>
            <person name="Wang C.C."/>
            <person name="Yang T.C."/>
            <person name="Huo Q.B."/>
            <person name="Li W."/>
            <person name="Chen H.Y."/>
            <person name="Chen S.E."/>
            <person name="Zhou L.G."/>
            <person name="Ni X.B."/>
            <person name="Tian J.H."/>
            <person name="Sheng Y."/>
            <person name="Liu T."/>
            <person name="Pan Y.S."/>
            <person name="Xia L.Y."/>
            <person name="Li J."/>
            <person name="Zhao F."/>
            <person name="Cao W.C."/>
        </authorList>
    </citation>
    <scope>NUCLEOTIDE SEQUENCE [LARGE SCALE GENOMIC DNA]</scope>
    <source>
        <strain evidence="2">HaeL-2018</strain>
    </source>
</reference>
<dbReference type="VEuPathDB" id="VectorBase:HLOH_063349"/>
<feature type="region of interest" description="Disordered" evidence="1">
    <location>
        <begin position="38"/>
        <end position="72"/>
    </location>
</feature>
<evidence type="ECO:0000313" key="3">
    <source>
        <dbReference type="Proteomes" id="UP000821853"/>
    </source>
</evidence>
<evidence type="ECO:0000313" key="2">
    <source>
        <dbReference type="EMBL" id="KAH9362166.1"/>
    </source>
</evidence>
<organism evidence="2 3">
    <name type="scientific">Haemaphysalis longicornis</name>
    <name type="common">Bush tick</name>
    <dbReference type="NCBI Taxonomy" id="44386"/>
    <lineage>
        <taxon>Eukaryota</taxon>
        <taxon>Metazoa</taxon>
        <taxon>Ecdysozoa</taxon>
        <taxon>Arthropoda</taxon>
        <taxon>Chelicerata</taxon>
        <taxon>Arachnida</taxon>
        <taxon>Acari</taxon>
        <taxon>Parasitiformes</taxon>
        <taxon>Ixodida</taxon>
        <taxon>Ixodoidea</taxon>
        <taxon>Ixodidae</taxon>
        <taxon>Haemaphysalinae</taxon>
        <taxon>Haemaphysalis</taxon>
    </lineage>
</organism>
<sequence length="113" mass="12685">MAIKCRVRSQCRYGDTDFTFDSARQICRDPAGPAVVEHAIGRRPPSPDRCNRGARGGPEAWPADAPRVPSTGVCKRPRGCPFLELELPGIRRMREARRRTPPSPRGRRGEIRH</sequence>
<evidence type="ECO:0000256" key="1">
    <source>
        <dbReference type="SAM" id="MobiDB-lite"/>
    </source>
</evidence>
<protein>
    <submittedName>
        <fullName evidence="2">Uncharacterized protein</fullName>
    </submittedName>
</protein>
<accession>A0A9J6F7M6</accession>
<dbReference type="EMBL" id="JABSTR010000001">
    <property type="protein sequence ID" value="KAH9362166.1"/>
    <property type="molecule type" value="Genomic_DNA"/>
</dbReference>
<proteinExistence type="predicted"/>
<name>A0A9J6F7M6_HAELO</name>
<feature type="region of interest" description="Disordered" evidence="1">
    <location>
        <begin position="92"/>
        <end position="113"/>
    </location>
</feature>
<dbReference type="AlphaFoldDB" id="A0A9J6F7M6"/>
<keyword evidence="3" id="KW-1185">Reference proteome</keyword>
<dbReference type="Proteomes" id="UP000821853">
    <property type="component" value="Chromosome 1"/>
</dbReference>